<dbReference type="OrthoDB" id="6740956at2759"/>
<keyword evidence="3" id="KW-1185">Reference proteome</keyword>
<evidence type="ECO:0000313" key="2">
    <source>
        <dbReference type="EMBL" id="GBP06650.1"/>
    </source>
</evidence>
<proteinExistence type="predicted"/>
<protein>
    <submittedName>
        <fullName evidence="2">Uncharacterized protein</fullName>
    </submittedName>
</protein>
<evidence type="ECO:0000256" key="1">
    <source>
        <dbReference type="SAM" id="MobiDB-lite"/>
    </source>
</evidence>
<evidence type="ECO:0000313" key="3">
    <source>
        <dbReference type="Proteomes" id="UP000299102"/>
    </source>
</evidence>
<accession>A0A4C1SZF4</accession>
<dbReference type="AlphaFoldDB" id="A0A4C1SZF4"/>
<reference evidence="2 3" key="1">
    <citation type="journal article" date="2019" name="Commun. Biol.">
        <title>The bagworm genome reveals a unique fibroin gene that provides high tensile strength.</title>
        <authorList>
            <person name="Kono N."/>
            <person name="Nakamura H."/>
            <person name="Ohtoshi R."/>
            <person name="Tomita M."/>
            <person name="Numata K."/>
            <person name="Arakawa K."/>
        </authorList>
    </citation>
    <scope>NUCLEOTIDE SEQUENCE [LARGE SCALE GENOMIC DNA]</scope>
</reference>
<comment type="caution">
    <text evidence="2">The sequence shown here is derived from an EMBL/GenBank/DDBJ whole genome shotgun (WGS) entry which is preliminary data.</text>
</comment>
<dbReference type="Proteomes" id="UP000299102">
    <property type="component" value="Unassembled WGS sequence"/>
</dbReference>
<feature type="region of interest" description="Disordered" evidence="1">
    <location>
        <begin position="55"/>
        <end position="74"/>
    </location>
</feature>
<gene>
    <name evidence="2" type="ORF">EVAR_92616_1</name>
</gene>
<sequence>MPTAQYMWRVSENDRRCRKGDIRVRCGLKEDVVAKRFGGVAQAVRTGSGLRSSSAVQAGIKLQSRHSTPGRAGV</sequence>
<dbReference type="EMBL" id="BGZK01000023">
    <property type="protein sequence ID" value="GBP06650.1"/>
    <property type="molecule type" value="Genomic_DNA"/>
</dbReference>
<name>A0A4C1SZF4_EUMVA</name>
<organism evidence="2 3">
    <name type="scientific">Eumeta variegata</name>
    <name type="common">Bagworm moth</name>
    <name type="synonym">Eumeta japonica</name>
    <dbReference type="NCBI Taxonomy" id="151549"/>
    <lineage>
        <taxon>Eukaryota</taxon>
        <taxon>Metazoa</taxon>
        <taxon>Ecdysozoa</taxon>
        <taxon>Arthropoda</taxon>
        <taxon>Hexapoda</taxon>
        <taxon>Insecta</taxon>
        <taxon>Pterygota</taxon>
        <taxon>Neoptera</taxon>
        <taxon>Endopterygota</taxon>
        <taxon>Lepidoptera</taxon>
        <taxon>Glossata</taxon>
        <taxon>Ditrysia</taxon>
        <taxon>Tineoidea</taxon>
        <taxon>Psychidae</taxon>
        <taxon>Oiketicinae</taxon>
        <taxon>Eumeta</taxon>
    </lineage>
</organism>